<feature type="domain" description="DUF3592" evidence="2">
    <location>
        <begin position="79"/>
        <end position="166"/>
    </location>
</feature>
<dbReference type="InterPro" id="IPR021994">
    <property type="entry name" value="DUF3592"/>
</dbReference>
<feature type="transmembrane region" description="Helical" evidence="1">
    <location>
        <begin position="37"/>
        <end position="63"/>
    </location>
</feature>
<name>A0A5J6VIU8_9VIRU</name>
<proteinExistence type="predicted"/>
<keyword evidence="1" id="KW-1133">Transmembrane helix</keyword>
<feature type="transmembrane region" description="Helical" evidence="1">
    <location>
        <begin position="172"/>
        <end position="194"/>
    </location>
</feature>
<reference evidence="3" key="1">
    <citation type="journal article" date="2019" name="Philos. Trans. R. Soc. Lond., B, Biol. Sci.">
        <title>Targeted metagenomic recovery of four divergent viruses reveals shared and distinctive characteristics of giant viruses of marine eukaryotes.</title>
        <authorList>
            <person name="Needham D.M."/>
            <person name="Poirier C."/>
            <person name="Hehenberger E."/>
            <person name="Jimenez V."/>
            <person name="Swalwell J.E."/>
            <person name="Santoro A.E."/>
            <person name="Worden A.Z."/>
        </authorList>
    </citation>
    <scope>NUCLEOTIDE SEQUENCE</scope>
    <source>
        <strain evidence="3">OPacV-662</strain>
    </source>
</reference>
<keyword evidence="1" id="KW-0812">Transmembrane</keyword>
<evidence type="ECO:0000256" key="1">
    <source>
        <dbReference type="SAM" id="Phobius"/>
    </source>
</evidence>
<keyword evidence="1" id="KW-0472">Membrane</keyword>
<sequence>MSAYRSHNMDKPNDNLLSGFSMGNLEKPQDRFLQDMVAFSSIITIIHLSIGVIMVFTSLWYIWKAYCDTCKYGNYNEVQGRLTKSNVNKLDTLIRNGNSYPNYEIDVNYEYQIGGSTFTGSAVYANNNNSFTSARSAQEQLDNLRLDDDKVTVYVNPDDPRDAHLIYTSNGYYGGFTFLLLGIVYLIWQYFLYVNRNNTAVSAMVLLGLTGGNGDANAINHNINDVSLSDTQLVPQLADVPSHI</sequence>
<organism evidence="3">
    <name type="scientific">Megaviridae environmental sample</name>
    <dbReference type="NCBI Taxonomy" id="1737588"/>
    <lineage>
        <taxon>Viruses</taxon>
        <taxon>Varidnaviria</taxon>
        <taxon>Bamfordvirae</taxon>
        <taxon>Nucleocytoviricota</taxon>
        <taxon>Megaviricetes</taxon>
        <taxon>Imitervirales</taxon>
        <taxon>Mimiviridae</taxon>
        <taxon>environmental samples</taxon>
    </lineage>
</organism>
<dbReference type="EMBL" id="MN448271">
    <property type="protein sequence ID" value="QFG73840.1"/>
    <property type="molecule type" value="Genomic_DNA"/>
</dbReference>
<evidence type="ECO:0000313" key="3">
    <source>
        <dbReference type="EMBL" id="QFG73840.1"/>
    </source>
</evidence>
<accession>A0A5J6VIU8</accession>
<protein>
    <recommendedName>
        <fullName evidence="2">DUF3592 domain-containing protein</fullName>
    </recommendedName>
</protein>
<evidence type="ECO:0000259" key="2">
    <source>
        <dbReference type="Pfam" id="PF12158"/>
    </source>
</evidence>
<dbReference type="Pfam" id="PF12158">
    <property type="entry name" value="DUF3592"/>
    <property type="match status" value="1"/>
</dbReference>